<dbReference type="GO" id="GO:0004332">
    <property type="term" value="F:fructose-bisphosphate aldolase activity"/>
    <property type="evidence" value="ECO:0007669"/>
    <property type="project" value="UniProtKB-EC"/>
</dbReference>
<organism evidence="7 8">
    <name type="scientific">Kribbella pittospori</name>
    <dbReference type="NCBI Taxonomy" id="722689"/>
    <lineage>
        <taxon>Bacteria</taxon>
        <taxon>Bacillati</taxon>
        <taxon>Actinomycetota</taxon>
        <taxon>Actinomycetes</taxon>
        <taxon>Propionibacteriales</taxon>
        <taxon>Kribbellaceae</taxon>
        <taxon>Kribbella</taxon>
    </lineage>
</organism>
<keyword evidence="5" id="KW-0456">Lyase</keyword>
<keyword evidence="8" id="KW-1185">Reference proteome</keyword>
<comment type="caution">
    <text evidence="7">The sequence shown here is derived from an EMBL/GenBank/DDBJ whole genome shotgun (WGS) entry which is preliminary data.</text>
</comment>
<dbReference type="RefSeq" id="WP_131356432.1">
    <property type="nucleotide sequence ID" value="NZ_SJKB01000004.1"/>
</dbReference>
<dbReference type="SUPFAM" id="SSF51569">
    <property type="entry name" value="Aldolase"/>
    <property type="match status" value="1"/>
</dbReference>
<dbReference type="AlphaFoldDB" id="A0A4R0KNI5"/>
<dbReference type="InterPro" id="IPR000741">
    <property type="entry name" value="FBA_I"/>
</dbReference>
<dbReference type="PANTHER" id="PTHR11627">
    <property type="entry name" value="FRUCTOSE-BISPHOSPHATE ALDOLASE"/>
    <property type="match status" value="1"/>
</dbReference>
<dbReference type="Pfam" id="PF00274">
    <property type="entry name" value="Glycolytic"/>
    <property type="match status" value="1"/>
</dbReference>
<keyword evidence="4" id="KW-0324">Glycolysis</keyword>
<proteinExistence type="inferred from homology"/>
<evidence type="ECO:0000313" key="8">
    <source>
        <dbReference type="Proteomes" id="UP000291144"/>
    </source>
</evidence>
<evidence type="ECO:0000256" key="4">
    <source>
        <dbReference type="ARBA" id="ARBA00023152"/>
    </source>
</evidence>
<dbReference type="Gene3D" id="3.20.20.70">
    <property type="entry name" value="Aldolase class I"/>
    <property type="match status" value="1"/>
</dbReference>
<evidence type="ECO:0000313" key="7">
    <source>
        <dbReference type="EMBL" id="TCC62331.1"/>
    </source>
</evidence>
<sequence>MPTMDETAAAILAPPKGMLVVDEYAEALVGTSRAHSFAEAVVQTEGLSNYVSAVLLTPETFAAVELMEPAPLIGVRMTSAEAAVPAGASFVEWRENLSPLDVPRGSVHVGVETLAQGAAEAQAKGVLPVLTIAMPELGASSIGVTQAVTTNALLALRAELDRVGVDPHHLLVRINMIVPGLSNPVPADSEQVARRTVALLEKGVPAQTPGVLLLSGGQPLDRACAHLKAIASVPGQSWRVTFGFSRPLIAAAAEAWGRDADHRRILLDNCKQASESVAAALVSGGAAS</sequence>
<dbReference type="OrthoDB" id="9967690at2"/>
<evidence type="ECO:0000256" key="5">
    <source>
        <dbReference type="ARBA" id="ARBA00023239"/>
    </source>
</evidence>
<protein>
    <recommendedName>
        <fullName evidence="3">fructose-bisphosphate aldolase</fullName>
        <ecNumber evidence="3">4.1.2.13</ecNumber>
    </recommendedName>
    <alternativeName>
        <fullName evidence="6">Fructose-bisphosphate aldolase class I</fullName>
    </alternativeName>
</protein>
<evidence type="ECO:0000256" key="1">
    <source>
        <dbReference type="ARBA" id="ARBA00004714"/>
    </source>
</evidence>
<comment type="similarity">
    <text evidence="2">Belongs to the class I fructose-bisphosphate aldolase family.</text>
</comment>
<evidence type="ECO:0000256" key="6">
    <source>
        <dbReference type="ARBA" id="ARBA00029799"/>
    </source>
</evidence>
<gene>
    <name evidence="7" type="ORF">E0H73_16685</name>
</gene>
<dbReference type="EC" id="4.1.2.13" evidence="3"/>
<accession>A0A4R0KNI5</accession>
<comment type="pathway">
    <text evidence="1">Carbohydrate degradation; glycolysis; D-glyceraldehyde 3-phosphate and glycerone phosphate from D-glucose: step 4/4.</text>
</comment>
<dbReference type="GO" id="GO:0006096">
    <property type="term" value="P:glycolytic process"/>
    <property type="evidence" value="ECO:0007669"/>
    <property type="project" value="UniProtKB-UniPathway"/>
</dbReference>
<evidence type="ECO:0000256" key="3">
    <source>
        <dbReference type="ARBA" id="ARBA00013068"/>
    </source>
</evidence>
<evidence type="ECO:0000256" key="2">
    <source>
        <dbReference type="ARBA" id="ARBA00010387"/>
    </source>
</evidence>
<dbReference type="UniPathway" id="UPA00109">
    <property type="reaction ID" value="UER00183"/>
</dbReference>
<dbReference type="Proteomes" id="UP000291144">
    <property type="component" value="Unassembled WGS sequence"/>
</dbReference>
<name>A0A4R0KNI5_9ACTN</name>
<dbReference type="InterPro" id="IPR013785">
    <property type="entry name" value="Aldolase_TIM"/>
</dbReference>
<reference evidence="7 8" key="1">
    <citation type="submission" date="2019-02" db="EMBL/GenBank/DDBJ databases">
        <title>Kribbella capetownensis sp. nov. and Kribbella speibonae sp. nov., isolated from soil.</title>
        <authorList>
            <person name="Curtis S.M."/>
            <person name="Norton I."/>
            <person name="Everest G.J."/>
            <person name="Meyers P.R."/>
        </authorList>
    </citation>
    <scope>NUCLEOTIDE SEQUENCE [LARGE SCALE GENOMIC DNA]</scope>
    <source>
        <strain evidence="7 8">NRRL B-24813</strain>
    </source>
</reference>
<dbReference type="EMBL" id="SJKB01000004">
    <property type="protein sequence ID" value="TCC62331.1"/>
    <property type="molecule type" value="Genomic_DNA"/>
</dbReference>